<proteinExistence type="predicted"/>
<reference evidence="2" key="1">
    <citation type="submission" date="2020-10" db="EMBL/GenBank/DDBJ databases">
        <authorList>
            <person name="Gilroy R."/>
        </authorList>
    </citation>
    <scope>NUCLEOTIDE SEQUENCE</scope>
    <source>
        <strain evidence="2">ChiBcec2-4451</strain>
    </source>
</reference>
<name>A0A9D1NVP0_9FIRM</name>
<dbReference type="Pfam" id="PF12679">
    <property type="entry name" value="ABC2_membrane_2"/>
    <property type="match status" value="1"/>
</dbReference>
<reference evidence="2" key="2">
    <citation type="journal article" date="2021" name="PeerJ">
        <title>Extensive microbial diversity within the chicken gut microbiome revealed by metagenomics and culture.</title>
        <authorList>
            <person name="Gilroy R."/>
            <person name="Ravi A."/>
            <person name="Getino M."/>
            <person name="Pursley I."/>
            <person name="Horton D.L."/>
            <person name="Alikhan N.F."/>
            <person name="Baker D."/>
            <person name="Gharbi K."/>
            <person name="Hall N."/>
            <person name="Watson M."/>
            <person name="Adriaenssens E.M."/>
            <person name="Foster-Nyarko E."/>
            <person name="Jarju S."/>
            <person name="Secka A."/>
            <person name="Antonio M."/>
            <person name="Oren A."/>
            <person name="Chaudhuri R.R."/>
            <person name="La Ragione R."/>
            <person name="Hildebrand F."/>
            <person name="Pallen M.J."/>
        </authorList>
    </citation>
    <scope>NUCLEOTIDE SEQUENCE</scope>
    <source>
        <strain evidence="2">ChiBcec2-4451</strain>
    </source>
</reference>
<feature type="transmembrane region" description="Helical" evidence="1">
    <location>
        <begin position="214"/>
        <end position="236"/>
    </location>
</feature>
<organism evidence="2 3">
    <name type="scientific">Candidatus Pullilachnospira stercoravium</name>
    <dbReference type="NCBI Taxonomy" id="2840913"/>
    <lineage>
        <taxon>Bacteria</taxon>
        <taxon>Bacillati</taxon>
        <taxon>Bacillota</taxon>
        <taxon>Clostridia</taxon>
        <taxon>Lachnospirales</taxon>
        <taxon>Lachnospiraceae</taxon>
        <taxon>Lachnospiraceae incertae sedis</taxon>
        <taxon>Candidatus Pullilachnospira</taxon>
    </lineage>
</organism>
<keyword evidence="1" id="KW-1133">Transmembrane helix</keyword>
<dbReference type="AlphaFoldDB" id="A0A9D1NVP0"/>
<keyword evidence="1" id="KW-0472">Membrane</keyword>
<evidence type="ECO:0000313" key="3">
    <source>
        <dbReference type="Proteomes" id="UP000886723"/>
    </source>
</evidence>
<accession>A0A9D1NVP0</accession>
<evidence type="ECO:0000313" key="2">
    <source>
        <dbReference type="EMBL" id="HIV13176.1"/>
    </source>
</evidence>
<protein>
    <submittedName>
        <fullName evidence="2">ABC transporter permease subunit</fullName>
    </submittedName>
</protein>
<comment type="caution">
    <text evidence="2">The sequence shown here is derived from an EMBL/GenBank/DDBJ whole genome shotgun (WGS) entry which is preliminary data.</text>
</comment>
<dbReference type="Proteomes" id="UP000886723">
    <property type="component" value="Unassembled WGS sequence"/>
</dbReference>
<evidence type="ECO:0000256" key="1">
    <source>
        <dbReference type="SAM" id="Phobius"/>
    </source>
</evidence>
<keyword evidence="1" id="KW-0812">Transmembrane</keyword>
<feature type="transmembrane region" description="Helical" evidence="1">
    <location>
        <begin position="12"/>
        <end position="30"/>
    </location>
</feature>
<sequence>MKAVMKQAVRNYLKNPVFWIAFLIIMIGVYQDVSPYLKLHWFTSDQEIRKMQVDDIPMNDLDVMQGYLPATGEQQKAAALQTIGQTLLEEFDMTDEEVQALLEKFQDMEIGEIQEYLEGIGYYGSLYTFEDNRYIQGTAREVNQYMEERFRQHPYSWYLANKFADFGGLYLGFGASILLALLFYQDTRKNTWELLHTKPVTAWQYVLGKAMGGLLVMLLILAALTIFFAGLCLAVGLGENLPVNLLDFPAAAVKYILPNLIMIVSVYAVVALAFRKPLPGAPILFLYLLYSNMGVKGPDGIYDYYGRPLAIMVRFPGNFLETAAPSVTGFNQIFLLVCSGLVLAAAALLWKYRGRFSYGRGTKEKRRRRAD</sequence>
<dbReference type="GO" id="GO:0005886">
    <property type="term" value="C:plasma membrane"/>
    <property type="evidence" value="ECO:0007669"/>
    <property type="project" value="UniProtKB-SubCell"/>
</dbReference>
<feature type="transmembrane region" description="Helical" evidence="1">
    <location>
        <begin position="256"/>
        <end position="274"/>
    </location>
</feature>
<feature type="transmembrane region" description="Helical" evidence="1">
    <location>
        <begin position="281"/>
        <end position="298"/>
    </location>
</feature>
<feature type="transmembrane region" description="Helical" evidence="1">
    <location>
        <begin position="329"/>
        <end position="350"/>
    </location>
</feature>
<gene>
    <name evidence="2" type="ORF">IAA63_08585</name>
</gene>
<dbReference type="GO" id="GO:0140359">
    <property type="term" value="F:ABC-type transporter activity"/>
    <property type="evidence" value="ECO:0007669"/>
    <property type="project" value="InterPro"/>
</dbReference>
<dbReference type="EMBL" id="DVON01000181">
    <property type="protein sequence ID" value="HIV13176.1"/>
    <property type="molecule type" value="Genomic_DNA"/>
</dbReference>
<feature type="transmembrane region" description="Helical" evidence="1">
    <location>
        <begin position="166"/>
        <end position="184"/>
    </location>
</feature>